<dbReference type="Gene3D" id="3.40.190.10">
    <property type="entry name" value="Periplasmic binding protein-like II"/>
    <property type="match status" value="2"/>
</dbReference>
<protein>
    <submittedName>
        <fullName evidence="4">Transporter substrate-binding domain-containing protein</fullName>
    </submittedName>
</protein>
<comment type="caution">
    <text evidence="4">The sequence shown here is derived from an EMBL/GenBank/DDBJ whole genome shotgun (WGS) entry which is preliminary data.</text>
</comment>
<dbReference type="RefSeq" id="WP_069986955.1">
    <property type="nucleotide sequence ID" value="NZ_JACOQK010000001.1"/>
</dbReference>
<keyword evidence="5" id="KW-1185">Reference proteome</keyword>
<dbReference type="PANTHER" id="PTHR35936">
    <property type="entry name" value="MEMBRANE-BOUND LYTIC MUREIN TRANSGLYCOSYLASE F"/>
    <property type="match status" value="1"/>
</dbReference>
<evidence type="ECO:0000256" key="2">
    <source>
        <dbReference type="SAM" id="SignalP"/>
    </source>
</evidence>
<accession>A0ABR7ITW8</accession>
<evidence type="ECO:0000313" key="5">
    <source>
        <dbReference type="Proteomes" id="UP000649151"/>
    </source>
</evidence>
<dbReference type="InterPro" id="IPR001638">
    <property type="entry name" value="Solute-binding_3/MltF_N"/>
</dbReference>
<feature type="signal peptide" evidence="2">
    <location>
        <begin position="1"/>
        <end position="19"/>
    </location>
</feature>
<reference evidence="4 5" key="1">
    <citation type="submission" date="2020-08" db="EMBL/GenBank/DDBJ databases">
        <title>Genome public.</title>
        <authorList>
            <person name="Liu C."/>
            <person name="Sun Q."/>
        </authorList>
    </citation>
    <scope>NUCLEOTIDE SEQUENCE [LARGE SCALE GENOMIC DNA]</scope>
    <source>
        <strain evidence="4 5">NSJ-27</strain>
    </source>
</reference>
<dbReference type="EMBL" id="JACOQK010000001">
    <property type="protein sequence ID" value="MBC5788459.1"/>
    <property type="molecule type" value="Genomic_DNA"/>
</dbReference>
<dbReference type="PANTHER" id="PTHR35936:SF17">
    <property type="entry name" value="ARGININE-BINDING EXTRACELLULAR PROTEIN ARTP"/>
    <property type="match status" value="1"/>
</dbReference>
<proteinExistence type="predicted"/>
<evidence type="ECO:0000259" key="3">
    <source>
        <dbReference type="SMART" id="SM00062"/>
    </source>
</evidence>
<gene>
    <name evidence="4" type="ORF">H8Z77_10630</name>
</gene>
<feature type="chain" id="PRO_5045242837" evidence="2">
    <location>
        <begin position="20"/>
        <end position="279"/>
    </location>
</feature>
<name>A0ABR7ITW8_9CLOT</name>
<evidence type="ECO:0000256" key="1">
    <source>
        <dbReference type="ARBA" id="ARBA00022729"/>
    </source>
</evidence>
<evidence type="ECO:0000313" key="4">
    <source>
        <dbReference type="EMBL" id="MBC5788459.1"/>
    </source>
</evidence>
<feature type="domain" description="Solute-binding protein family 3/N-terminal" evidence="3">
    <location>
        <begin position="36"/>
        <end position="277"/>
    </location>
</feature>
<keyword evidence="1 2" id="KW-0732">Signal</keyword>
<dbReference type="PROSITE" id="PS51257">
    <property type="entry name" value="PROKAR_LIPOPROTEIN"/>
    <property type="match status" value="1"/>
</dbReference>
<organism evidence="4 5">
    <name type="scientific">Clostridium facile</name>
    <dbReference type="NCBI Taxonomy" id="2763035"/>
    <lineage>
        <taxon>Bacteria</taxon>
        <taxon>Bacillati</taxon>
        <taxon>Bacillota</taxon>
        <taxon>Clostridia</taxon>
        <taxon>Eubacteriales</taxon>
        <taxon>Clostridiaceae</taxon>
        <taxon>Clostridium</taxon>
    </lineage>
</organism>
<sequence length="279" mass="29448">MKKLVAVLLAGVLALGAFAGCGGEKSSVESIKKSGKLVMTTNAAFPPFEYVSDGDKVVGVDADIAQAIADELGVELQIDNVTFDGALTAISTGKADIAAAGITVTEERKQNMDFSDTYATSVQYVITKKGVTVNNIEDLKGKKMGVQMGTTGDLILTDEINGYQDDDGNNVEGVLQGSGAEVIQYKSALEAALDMNNGNLDAVVIDKLPAENIVAVNDNMTCTELVYADGSSTQEEYAIAVQKGNQELLDVINDVLKKLDEEGKIDEFILEHTGAAKVQ</sequence>
<dbReference type="SMART" id="SM00062">
    <property type="entry name" value="PBPb"/>
    <property type="match status" value="1"/>
</dbReference>
<dbReference type="Proteomes" id="UP000649151">
    <property type="component" value="Unassembled WGS sequence"/>
</dbReference>
<dbReference type="Pfam" id="PF00497">
    <property type="entry name" value="SBP_bac_3"/>
    <property type="match status" value="1"/>
</dbReference>
<dbReference type="SUPFAM" id="SSF53850">
    <property type="entry name" value="Periplasmic binding protein-like II"/>
    <property type="match status" value="1"/>
</dbReference>